<reference evidence="2 3" key="1">
    <citation type="submission" date="2019-11" db="EMBL/GenBank/DDBJ databases">
        <title>Novel species isolated from a subtropical stream in China.</title>
        <authorList>
            <person name="Lu H."/>
        </authorList>
    </citation>
    <scope>NUCLEOTIDE SEQUENCE [LARGE SCALE GENOMIC DNA]</scope>
    <source>
        <strain evidence="2 3">FT80W</strain>
    </source>
</reference>
<evidence type="ECO:0000256" key="1">
    <source>
        <dbReference type="SAM" id="Phobius"/>
    </source>
</evidence>
<dbReference type="EMBL" id="WKJK01000003">
    <property type="protein sequence ID" value="MRW89588.1"/>
    <property type="molecule type" value="Genomic_DNA"/>
</dbReference>
<dbReference type="AlphaFoldDB" id="A0A6I2KUN0"/>
<accession>A0A6I2KUN0</accession>
<organism evidence="2 3">
    <name type="scientific">Duganella guangzhouensis</name>
    <dbReference type="NCBI Taxonomy" id="2666084"/>
    <lineage>
        <taxon>Bacteria</taxon>
        <taxon>Pseudomonadati</taxon>
        <taxon>Pseudomonadota</taxon>
        <taxon>Betaproteobacteria</taxon>
        <taxon>Burkholderiales</taxon>
        <taxon>Oxalobacteraceae</taxon>
        <taxon>Telluria group</taxon>
        <taxon>Duganella</taxon>
    </lineage>
</organism>
<keyword evidence="1" id="KW-1133">Transmembrane helix</keyword>
<keyword evidence="3" id="KW-1185">Reference proteome</keyword>
<gene>
    <name evidence="2" type="ORF">GJ699_06300</name>
</gene>
<name>A0A6I2KUN0_9BURK</name>
<keyword evidence="1" id="KW-0472">Membrane</keyword>
<protein>
    <recommendedName>
        <fullName evidence="4">DUF1640 domain-containing protein</fullName>
    </recommendedName>
</protein>
<proteinExistence type="predicted"/>
<sequence>MYTTPLKEYIDARDQAISAGTKEFQAVVEARLTEMDARLNTRLADMDARLSRGMAEMIKWCVGIIFAGMTINISVSAYLYSSTLNRIEALAQEVRAALPPRPTLQQH</sequence>
<comment type="caution">
    <text evidence="2">The sequence shown here is derived from an EMBL/GenBank/DDBJ whole genome shotgun (WGS) entry which is preliminary data.</text>
</comment>
<evidence type="ECO:0000313" key="3">
    <source>
        <dbReference type="Proteomes" id="UP000433309"/>
    </source>
</evidence>
<dbReference type="Proteomes" id="UP000433309">
    <property type="component" value="Unassembled WGS sequence"/>
</dbReference>
<keyword evidence="1" id="KW-0812">Transmembrane</keyword>
<evidence type="ECO:0008006" key="4">
    <source>
        <dbReference type="Google" id="ProtNLM"/>
    </source>
</evidence>
<feature type="transmembrane region" description="Helical" evidence="1">
    <location>
        <begin position="60"/>
        <end position="80"/>
    </location>
</feature>
<evidence type="ECO:0000313" key="2">
    <source>
        <dbReference type="EMBL" id="MRW89588.1"/>
    </source>
</evidence>
<dbReference type="RefSeq" id="WP_154374247.1">
    <property type="nucleotide sequence ID" value="NZ_WKJK01000003.1"/>
</dbReference>